<name>A0ABS5G065_9BRAD</name>
<evidence type="ECO:0000313" key="1">
    <source>
        <dbReference type="EMBL" id="MBR1134678.1"/>
    </source>
</evidence>
<evidence type="ECO:0000313" key="2">
    <source>
        <dbReference type="Proteomes" id="UP001314635"/>
    </source>
</evidence>
<comment type="caution">
    <text evidence="1">The sequence shown here is derived from an EMBL/GenBank/DDBJ whole genome shotgun (WGS) entry which is preliminary data.</text>
</comment>
<sequence length="300" mass="32813">MPRTIRKYWGAFRGRETLNFNWPAIDHDSVVLVTASEYNAQHARFIGAASITVSNIAPHGPPYDPNHGVTFVVNADWGSAINVVTDITVLDAKPLEVQTYLPPRPNNMGLRMQYQESNEWCWMAVATSINHFYNPASTWTQCQIMTVVGHNINGFPSNTSACPSAQVLRDHPALAKALANPYDKAVEFILDDAAYGIDRRYLKSGGVTDPLKVTGNFDSYHGADVSLQQIAAQINAGRPIAVDITWRDNSGSHVVAIAGVLGDSLLILDPANGESVVRFGDFPGTYFNGAKLDGYTFTKR</sequence>
<keyword evidence="2" id="KW-1185">Reference proteome</keyword>
<proteinExistence type="predicted"/>
<gene>
    <name evidence="1" type="ORF">JQ619_02755</name>
</gene>
<dbReference type="RefSeq" id="WP_172235915.1">
    <property type="nucleotide sequence ID" value="NZ_JABFDP010000005.1"/>
</dbReference>
<accession>A0ABS5G065</accession>
<organism evidence="1 2">
    <name type="scientific">Bradyrhizobium denitrificans</name>
    <dbReference type="NCBI Taxonomy" id="2734912"/>
    <lineage>
        <taxon>Bacteria</taxon>
        <taxon>Pseudomonadati</taxon>
        <taxon>Pseudomonadota</taxon>
        <taxon>Alphaproteobacteria</taxon>
        <taxon>Hyphomicrobiales</taxon>
        <taxon>Nitrobacteraceae</taxon>
        <taxon>Bradyrhizobium</taxon>
    </lineage>
</organism>
<protein>
    <recommendedName>
        <fullName evidence="3">Peptidase C39-like domain-containing protein</fullName>
    </recommendedName>
</protein>
<evidence type="ECO:0008006" key="3">
    <source>
        <dbReference type="Google" id="ProtNLM"/>
    </source>
</evidence>
<dbReference type="Proteomes" id="UP001314635">
    <property type="component" value="Unassembled WGS sequence"/>
</dbReference>
<dbReference type="EMBL" id="JAFCLK010000002">
    <property type="protein sequence ID" value="MBR1134678.1"/>
    <property type="molecule type" value="Genomic_DNA"/>
</dbReference>
<reference evidence="2" key="1">
    <citation type="journal article" date="2021" name="ISME J.">
        <title>Evolutionary origin and ecological implication of a unique nif island in free-living Bradyrhizobium lineages.</title>
        <authorList>
            <person name="Tao J."/>
        </authorList>
    </citation>
    <scope>NUCLEOTIDE SEQUENCE [LARGE SCALE GENOMIC DNA]</scope>
    <source>
        <strain evidence="2">SZCCT0094</strain>
    </source>
</reference>